<organism evidence="2 3">
    <name type="scientific">Ensifer canadensis</name>
    <dbReference type="NCBI Taxonomy" id="555315"/>
    <lineage>
        <taxon>Bacteria</taxon>
        <taxon>Pseudomonadati</taxon>
        <taxon>Pseudomonadota</taxon>
        <taxon>Alphaproteobacteria</taxon>
        <taxon>Hyphomicrobiales</taxon>
        <taxon>Rhizobiaceae</taxon>
        <taxon>Sinorhizobium/Ensifer group</taxon>
        <taxon>Ensifer</taxon>
    </lineage>
</organism>
<gene>
    <name evidence="2" type="ORF">GFB56_29900</name>
</gene>
<keyword evidence="3" id="KW-1185">Reference proteome</keyword>
<evidence type="ECO:0000313" key="3">
    <source>
        <dbReference type="Proteomes" id="UP000744980"/>
    </source>
</evidence>
<dbReference type="InterPro" id="IPR025309">
    <property type="entry name" value="KTSC_dom"/>
</dbReference>
<dbReference type="AlphaFoldDB" id="A0AAW4FUH6"/>
<dbReference type="RefSeq" id="WP_057223655.1">
    <property type="nucleotide sequence ID" value="NZ_CP083373.1"/>
</dbReference>
<name>A0AAW4FUH6_9HYPH</name>
<dbReference type="EMBL" id="WXFA01000035">
    <property type="protein sequence ID" value="MBM3094955.1"/>
    <property type="molecule type" value="Genomic_DNA"/>
</dbReference>
<feature type="domain" description="KTSC" evidence="1">
    <location>
        <begin position="3"/>
        <end position="60"/>
    </location>
</feature>
<reference evidence="2 3" key="1">
    <citation type="submission" date="2020-01" db="EMBL/GenBank/DDBJ databases">
        <title>Draft genome assembly of Ensifer adhaerens T173.</title>
        <authorList>
            <person name="Craig J.E."/>
            <person name="Stinchcombe J.R."/>
        </authorList>
    </citation>
    <scope>NUCLEOTIDE SEQUENCE [LARGE SCALE GENOMIC DNA]</scope>
    <source>
        <strain evidence="2 3">T173</strain>
    </source>
</reference>
<evidence type="ECO:0000313" key="2">
    <source>
        <dbReference type="EMBL" id="MBM3094955.1"/>
    </source>
</evidence>
<accession>A0AAW4FUH6</accession>
<sequence length="81" mass="9178">MPSSLIDKFNYDPASKILSIWLLPSGNRYDYRDVPPEIAEQFKLAFAKGRFFNSSIRGKFKYTRDSVSTAVTRASPRGGSR</sequence>
<protein>
    <submittedName>
        <fullName evidence="2">KTSC domain-containing protein</fullName>
    </submittedName>
</protein>
<evidence type="ECO:0000259" key="1">
    <source>
        <dbReference type="Pfam" id="PF13619"/>
    </source>
</evidence>
<dbReference type="Pfam" id="PF13619">
    <property type="entry name" value="KTSC"/>
    <property type="match status" value="1"/>
</dbReference>
<dbReference type="Proteomes" id="UP000744980">
    <property type="component" value="Unassembled WGS sequence"/>
</dbReference>
<proteinExistence type="predicted"/>
<comment type="caution">
    <text evidence="2">The sequence shown here is derived from an EMBL/GenBank/DDBJ whole genome shotgun (WGS) entry which is preliminary data.</text>
</comment>